<accession>A0A3E4VWA7</accession>
<reference evidence="2 3" key="1">
    <citation type="submission" date="2018-08" db="EMBL/GenBank/DDBJ databases">
        <title>A genome reference for cultivated species of the human gut microbiota.</title>
        <authorList>
            <person name="Zou Y."/>
            <person name="Xue W."/>
            <person name="Luo G."/>
        </authorList>
    </citation>
    <scope>NUCLEOTIDE SEQUENCE [LARGE SCALE GENOMIC DNA]</scope>
    <source>
        <strain evidence="2 3">OM08-14</strain>
    </source>
</reference>
<dbReference type="AlphaFoldDB" id="A0A3E4VWA7"/>
<evidence type="ECO:0000313" key="2">
    <source>
        <dbReference type="EMBL" id="RGM34236.1"/>
    </source>
</evidence>
<dbReference type="PANTHER" id="PTHR43581">
    <property type="entry name" value="ATP/GTP PHOSPHATASE"/>
    <property type="match status" value="1"/>
</dbReference>
<dbReference type="RefSeq" id="WP_117748641.1">
    <property type="nucleotide sequence ID" value="NZ_DXPR01000137.1"/>
</dbReference>
<name>A0A3E4VWA7_9BACT</name>
<dbReference type="InterPro" id="IPR051396">
    <property type="entry name" value="Bact_Antivir_Def_Nuclease"/>
</dbReference>
<dbReference type="InterPro" id="IPR041685">
    <property type="entry name" value="AAA_GajA/Old/RecF-like"/>
</dbReference>
<protein>
    <recommendedName>
        <fullName evidence="1">Endonuclease GajA/Old nuclease/RecF-like AAA domain-containing protein</fullName>
    </recommendedName>
</protein>
<evidence type="ECO:0000313" key="3">
    <source>
        <dbReference type="Proteomes" id="UP000260780"/>
    </source>
</evidence>
<dbReference type="Gene3D" id="3.40.50.300">
    <property type="entry name" value="P-loop containing nucleotide triphosphate hydrolases"/>
    <property type="match status" value="1"/>
</dbReference>
<proteinExistence type="predicted"/>
<organism evidence="2 3">
    <name type="scientific">Phocaeicola plebeius</name>
    <dbReference type="NCBI Taxonomy" id="310297"/>
    <lineage>
        <taxon>Bacteria</taxon>
        <taxon>Pseudomonadati</taxon>
        <taxon>Bacteroidota</taxon>
        <taxon>Bacteroidia</taxon>
        <taxon>Bacteroidales</taxon>
        <taxon>Bacteroidaceae</taxon>
        <taxon>Phocaeicola</taxon>
    </lineage>
</organism>
<dbReference type="Pfam" id="PF13175">
    <property type="entry name" value="AAA_15"/>
    <property type="match status" value="1"/>
</dbReference>
<gene>
    <name evidence="2" type="ORF">DXC17_16970</name>
</gene>
<dbReference type="Proteomes" id="UP000260780">
    <property type="component" value="Unassembled WGS sequence"/>
</dbReference>
<evidence type="ECO:0000259" key="1">
    <source>
        <dbReference type="Pfam" id="PF13175"/>
    </source>
</evidence>
<dbReference type="EMBL" id="QSTF01000075">
    <property type="protein sequence ID" value="RGM34236.1"/>
    <property type="molecule type" value="Genomic_DNA"/>
</dbReference>
<dbReference type="PANTHER" id="PTHR43581:SF2">
    <property type="entry name" value="EXCINUCLEASE ATPASE SUBUNIT"/>
    <property type="match status" value="1"/>
</dbReference>
<dbReference type="InterPro" id="IPR027417">
    <property type="entry name" value="P-loop_NTPase"/>
</dbReference>
<comment type="caution">
    <text evidence="2">The sequence shown here is derived from an EMBL/GenBank/DDBJ whole genome shotgun (WGS) entry which is preliminary data.</text>
</comment>
<feature type="domain" description="Endonuclease GajA/Old nuclease/RecF-like AAA" evidence="1">
    <location>
        <begin position="1"/>
        <end position="413"/>
    </location>
</feature>
<dbReference type="SUPFAM" id="SSF52540">
    <property type="entry name" value="P-loop containing nucleoside triphosphate hydrolases"/>
    <property type="match status" value="1"/>
</dbReference>
<sequence length="429" mass="50671">MQFKYIYIKNLFGLYNYNIEFFREDENKLTILTAPNGYGKTTVLTILDSLSPESLYYFYLLKYEMIEIGLSDGTRLLIDQFFSEKENQEKDKTSDIKQASVKEVRFSWLNEDSSVLCHFLYNNNVIRKAKRNLGFRHELLFENWGQDSSKSDKELLRNKRFNEYIAHDIGQDIFLMQLESLRTKFIHANRIYNEANEKNDVLPIQKIRQKLQKYLSWAYQNYLQQSQRIDSQFIKRVISKEKATISEQEYSQLAEKVMQKRDELFYFRLTDNIAIPSYDKENSFILYNYIKGLGEKYDNYGNLVEKLNLFNKLLQTKKFAQKNITFSPQHGFQIISANGDMLDENLLSSGEQNEIVLLFLLIFEVSDNSVLLIDEPENSLHVVWQQNFLDDILEIARIKNLQVIVSTHSISIVSRGQENAIDLYYLQNK</sequence>